<evidence type="ECO:0000256" key="5">
    <source>
        <dbReference type="ARBA" id="ARBA00023049"/>
    </source>
</evidence>
<keyword evidence="5 6" id="KW-0482">Metalloprotease</keyword>
<keyword evidence="7" id="KW-0812">Transmembrane</keyword>
<gene>
    <name evidence="9" type="ORF">DFR57_110119</name>
</gene>
<keyword evidence="7" id="KW-1133">Transmembrane helix</keyword>
<proteinExistence type="inferred from homology"/>
<dbReference type="AlphaFoldDB" id="A0A368XD57"/>
<evidence type="ECO:0000256" key="1">
    <source>
        <dbReference type="ARBA" id="ARBA00022670"/>
    </source>
</evidence>
<evidence type="ECO:0000256" key="7">
    <source>
        <dbReference type="SAM" id="Phobius"/>
    </source>
</evidence>
<organism evidence="9 10">
    <name type="scientific">Saliterribacillus persicus</name>
    <dbReference type="NCBI Taxonomy" id="930114"/>
    <lineage>
        <taxon>Bacteria</taxon>
        <taxon>Bacillati</taxon>
        <taxon>Bacillota</taxon>
        <taxon>Bacilli</taxon>
        <taxon>Bacillales</taxon>
        <taxon>Bacillaceae</taxon>
        <taxon>Saliterribacillus</taxon>
    </lineage>
</organism>
<dbReference type="Pfam" id="PF01432">
    <property type="entry name" value="Peptidase_M3"/>
    <property type="match status" value="1"/>
</dbReference>
<reference evidence="9 10" key="1">
    <citation type="submission" date="2018-07" db="EMBL/GenBank/DDBJ databases">
        <title>Genomic Encyclopedia of Type Strains, Phase IV (KMG-IV): sequencing the most valuable type-strain genomes for metagenomic binning, comparative biology and taxonomic classification.</title>
        <authorList>
            <person name="Goeker M."/>
        </authorList>
    </citation>
    <scope>NUCLEOTIDE SEQUENCE [LARGE SCALE GENOMIC DNA]</scope>
    <source>
        <strain evidence="9 10">DSM 27696</strain>
    </source>
</reference>
<dbReference type="InterPro" id="IPR042088">
    <property type="entry name" value="OligoPept_F_C"/>
</dbReference>
<dbReference type="GO" id="GO:0004222">
    <property type="term" value="F:metalloendopeptidase activity"/>
    <property type="evidence" value="ECO:0007669"/>
    <property type="project" value="InterPro"/>
</dbReference>
<dbReference type="SUPFAM" id="SSF55486">
    <property type="entry name" value="Metalloproteases ('zincins'), catalytic domain"/>
    <property type="match status" value="1"/>
</dbReference>
<dbReference type="InterPro" id="IPR001567">
    <property type="entry name" value="Pept_M3A_M3B_dom"/>
</dbReference>
<evidence type="ECO:0000259" key="8">
    <source>
        <dbReference type="Pfam" id="PF01432"/>
    </source>
</evidence>
<keyword evidence="1 6" id="KW-0645">Protease</keyword>
<feature type="domain" description="Peptidase M3A/M3B catalytic" evidence="8">
    <location>
        <begin position="189"/>
        <end position="448"/>
    </location>
</feature>
<dbReference type="Gene3D" id="1.10.1370.20">
    <property type="entry name" value="Oligoendopeptidase f, C-terminal domain"/>
    <property type="match status" value="1"/>
</dbReference>
<evidence type="ECO:0000256" key="2">
    <source>
        <dbReference type="ARBA" id="ARBA00022723"/>
    </source>
</evidence>
<feature type="transmembrane region" description="Helical" evidence="7">
    <location>
        <begin position="439"/>
        <end position="460"/>
    </location>
</feature>
<comment type="caution">
    <text evidence="9">The sequence shown here is derived from an EMBL/GenBank/DDBJ whole genome shotgun (WGS) entry which is preliminary data.</text>
</comment>
<dbReference type="GO" id="GO:0006508">
    <property type="term" value="P:proteolysis"/>
    <property type="evidence" value="ECO:0007669"/>
    <property type="project" value="UniProtKB-KW"/>
</dbReference>
<keyword evidence="4 6" id="KW-0862">Zinc</keyword>
<keyword evidence="3 6" id="KW-0378">Hydrolase</keyword>
<comment type="cofactor">
    <cofactor evidence="6">
        <name>Zn(2+)</name>
        <dbReference type="ChEBI" id="CHEBI:29105"/>
    </cofactor>
    <text evidence="6">Binds 1 zinc ion.</text>
</comment>
<comment type="similarity">
    <text evidence="6">Belongs to the peptidase M3 family.</text>
</comment>
<dbReference type="EMBL" id="QPJJ01000010">
    <property type="protein sequence ID" value="RCW65901.1"/>
    <property type="molecule type" value="Genomic_DNA"/>
</dbReference>
<accession>A0A368XD57</accession>
<evidence type="ECO:0000256" key="6">
    <source>
        <dbReference type="RuleBase" id="RU003435"/>
    </source>
</evidence>
<dbReference type="RefSeq" id="WP_114353560.1">
    <property type="nucleotide sequence ID" value="NZ_QPJJ01000010.1"/>
</dbReference>
<sequence>MLNANSYYWDVCGLTKYKSDFLSDLKNDIASLYTTHSKKEVILKISNINKNFNNLKLYYRLLKDIGEHDYIEKEVTNLKENYKKAIVFHQNLLARNNINFSKTKKSNSYHSLNYKEVVSNFTFKSPIPEREDAVSKPYLEQEIANSKNRNHRNKAFQQLYTPYIENYERLSYMMIDFIRDNYQTNNITFQKDIIYQVISGTKEHIYLLERLLTIKKEFLQVTTLEPYDLPFYINPSEKIDIEKAFYIIHNSVKFLGDEITKNIDKGLKEGRFDILPKKEKYPGAYCVKINNNIGSYLLTNYHSDLDSLFTLAHEIGHYISNDLDDGDRKVITILSEVNAIVTELIVLKYLLNNANTIEEKGMYIEYYIEFFRENIFSQVMFTEFEIDIHTKIPNTAYFEPYHLKELYKQHLRNYYINTNIENSEEAFGFLRIPHLFTPFYSFNYSLAFLLGIEIVNNLLIDKRFLKKYVISLRKISQYEDFEDFLKDLNIEINNETIKKSFSELSSLINDFEFVLNKN</sequence>
<name>A0A368XD57_9BACI</name>
<keyword evidence="10" id="KW-1185">Reference proteome</keyword>
<keyword evidence="2 6" id="KW-0479">Metal-binding</keyword>
<evidence type="ECO:0000313" key="9">
    <source>
        <dbReference type="EMBL" id="RCW65901.1"/>
    </source>
</evidence>
<evidence type="ECO:0000313" key="10">
    <source>
        <dbReference type="Proteomes" id="UP000252585"/>
    </source>
</evidence>
<evidence type="ECO:0000256" key="4">
    <source>
        <dbReference type="ARBA" id="ARBA00022833"/>
    </source>
</evidence>
<evidence type="ECO:0000256" key="3">
    <source>
        <dbReference type="ARBA" id="ARBA00022801"/>
    </source>
</evidence>
<protein>
    <submittedName>
        <fullName evidence="9">Oligoendopeptidase F</fullName>
    </submittedName>
</protein>
<dbReference type="Proteomes" id="UP000252585">
    <property type="component" value="Unassembled WGS sequence"/>
</dbReference>
<dbReference type="OrthoDB" id="9766487at2"/>
<dbReference type="GO" id="GO:0046872">
    <property type="term" value="F:metal ion binding"/>
    <property type="evidence" value="ECO:0007669"/>
    <property type="project" value="UniProtKB-UniRule"/>
</dbReference>
<keyword evidence="7" id="KW-0472">Membrane</keyword>